<protein>
    <submittedName>
        <fullName evidence="1">Hypotheticla protein</fullName>
    </submittedName>
</protein>
<name>A0A2K9V528_9CAUD</name>
<organism evidence="1 2">
    <name type="scientific">Erwinia phage vB_EamP-S2</name>
    <dbReference type="NCBI Taxonomy" id="2070198"/>
    <lineage>
        <taxon>Viruses</taxon>
        <taxon>Duplodnaviria</taxon>
        <taxon>Heunggongvirae</taxon>
        <taxon>Uroviricota</taxon>
        <taxon>Caudoviricetes</taxon>
        <taxon>Autographivirales</taxon>
        <taxon>Autosignataviridae</taxon>
        <taxon>Molineuxvirinae</taxon>
        <taxon>Eracentumvirus</taxon>
        <taxon>Eracentumvirus S2</taxon>
    </lineage>
</organism>
<proteinExistence type="predicted"/>
<evidence type="ECO:0000313" key="2">
    <source>
        <dbReference type="Proteomes" id="UP000241070"/>
    </source>
</evidence>
<dbReference type="EMBL" id="MG736918">
    <property type="protein sequence ID" value="AUV57248.1"/>
    <property type="molecule type" value="Genomic_DNA"/>
</dbReference>
<dbReference type="GeneID" id="54988076"/>
<evidence type="ECO:0000313" key="1">
    <source>
        <dbReference type="EMBL" id="AUV57248.1"/>
    </source>
</evidence>
<sequence length="74" mass="8210">MKNDLVTQTARRDKIRAEVADMDTYIAGDEFSNLAELHQNAIMQNRGLLSLVGDTLDIRLAYLTPGETNDSVEA</sequence>
<dbReference type="RefSeq" id="YP_009797659.1">
    <property type="nucleotide sequence ID" value="NC_047917.1"/>
</dbReference>
<keyword evidence="2" id="KW-1185">Reference proteome</keyword>
<accession>A0A2K9V528</accession>
<dbReference type="Proteomes" id="UP000241070">
    <property type="component" value="Segment"/>
</dbReference>
<reference evidence="1 2" key="1">
    <citation type="submission" date="2017-12" db="EMBL/GenBank/DDBJ databases">
        <title>Complete Genome Sequences of Erwinia amylovora Phages vB_EamP-S2 and vB_EamM-Bue1.</title>
        <authorList>
            <person name="Knecht L.E."/>
            <person name="Born Y."/>
            <person name="Pothier J.F."/>
            <person name="Loessner M.J."/>
            <person name="Fieseler L."/>
        </authorList>
    </citation>
    <scope>NUCLEOTIDE SEQUENCE [LARGE SCALE GENOMIC DNA]</scope>
</reference>
<dbReference type="KEGG" id="vg:54988076"/>